<evidence type="ECO:0008006" key="3">
    <source>
        <dbReference type="Google" id="ProtNLM"/>
    </source>
</evidence>
<dbReference type="VEuPathDB" id="MicrosporidiaDB:AEWQ_010690"/>
<name>M1K9U6_ENCCN</name>
<sequence length="192" mass="21661">MERMGIEEAKGSDQESTCSEREQECAAHAHGDSHEARGEVLNDIFKPVELKDLRSDRTIFQDLGGEKKQPRESEFLRKPVVKSSGPAKNEIPGVVLKAGANLHKFVGEWESIGTGVVYVTKNKEKRCFFIRDGVMLSAFDFLVTYDVRPTKKRLGVCIVVREMAENKCVEQLYCVVFRSESDADEFVRAIKT</sequence>
<evidence type="ECO:0000313" key="2">
    <source>
        <dbReference type="EMBL" id="AGE96087.1"/>
    </source>
</evidence>
<organism evidence="2">
    <name type="scientific">Encephalitozoon cuniculi</name>
    <name type="common">Microsporidian parasite</name>
    <dbReference type="NCBI Taxonomy" id="6035"/>
    <lineage>
        <taxon>Eukaryota</taxon>
        <taxon>Fungi</taxon>
        <taxon>Fungi incertae sedis</taxon>
        <taxon>Microsporidia</taxon>
        <taxon>Unikaryonidae</taxon>
        <taxon>Encephalitozoon</taxon>
    </lineage>
</organism>
<reference evidence="2" key="1">
    <citation type="journal article" date="2013" name="Eukaryot. Cell">
        <title>Extremely Reduced Levels of Heterozygosity in the Vertebrate Pathogen Encephalitozoon cuniculi.</title>
        <authorList>
            <person name="Selman M."/>
            <person name="Sak B."/>
            <person name="Kvac M."/>
            <person name="Farinelli L."/>
            <person name="Weiss L.M."/>
            <person name="Corradi N."/>
        </authorList>
    </citation>
    <scope>NUCLEOTIDE SEQUENCE</scope>
</reference>
<dbReference type="VEuPathDB" id="MicrosporidiaDB:M970_010720"/>
<evidence type="ECO:0000256" key="1">
    <source>
        <dbReference type="SAM" id="MobiDB-lite"/>
    </source>
</evidence>
<dbReference type="Gene3D" id="2.30.29.30">
    <property type="entry name" value="Pleckstrin-homology domain (PH domain)/Phosphotyrosine-binding domain (PTB)"/>
    <property type="match status" value="1"/>
</dbReference>
<feature type="region of interest" description="Disordered" evidence="1">
    <location>
        <begin position="1"/>
        <end position="38"/>
    </location>
</feature>
<gene>
    <name evidence="2" type="ORF">ECU01_0890</name>
</gene>
<dbReference type="VEuPathDB" id="MicrosporidiaDB:AEWD_010720"/>
<dbReference type="EMBL" id="KC513612">
    <property type="protein sequence ID" value="AGE96087.1"/>
    <property type="molecule type" value="Genomic_DNA"/>
</dbReference>
<accession>M1K9U6</accession>
<dbReference type="SUPFAM" id="SSF50729">
    <property type="entry name" value="PH domain-like"/>
    <property type="match status" value="1"/>
</dbReference>
<dbReference type="VEuPathDB" id="MicrosporidiaDB:AEWR_010720"/>
<dbReference type="VEuPathDB" id="MicrosporidiaDB:ECU01_0890"/>
<dbReference type="AlphaFoldDB" id="M1K9U6"/>
<proteinExistence type="predicted"/>
<protein>
    <recommendedName>
        <fullName evidence="3">PH domain-containing protein</fullName>
    </recommendedName>
</protein>
<dbReference type="InterPro" id="IPR011993">
    <property type="entry name" value="PH-like_dom_sf"/>
</dbReference>